<evidence type="ECO:0000256" key="5">
    <source>
        <dbReference type="SAM" id="MobiDB-lite"/>
    </source>
</evidence>
<evidence type="ECO:0000313" key="8">
    <source>
        <dbReference type="Proteomes" id="UP000241229"/>
    </source>
</evidence>
<evidence type="ECO:0000256" key="4">
    <source>
        <dbReference type="ARBA" id="ARBA00023163"/>
    </source>
</evidence>
<dbReference type="InterPro" id="IPR036390">
    <property type="entry name" value="WH_DNA-bd_sf"/>
</dbReference>
<dbReference type="InterPro" id="IPR036388">
    <property type="entry name" value="WH-like_DNA-bd_sf"/>
</dbReference>
<dbReference type="PROSITE" id="PS50931">
    <property type="entry name" value="HTH_LYSR"/>
    <property type="match status" value="1"/>
</dbReference>
<comment type="caution">
    <text evidence="7">The sequence shown here is derived from an EMBL/GenBank/DDBJ whole genome shotgun (WGS) entry which is preliminary data.</text>
</comment>
<dbReference type="CDD" id="cd08422">
    <property type="entry name" value="PBP2_CrgA_like"/>
    <property type="match status" value="1"/>
</dbReference>
<keyword evidence="3" id="KW-0238">DNA-binding</keyword>
<evidence type="ECO:0000256" key="3">
    <source>
        <dbReference type="ARBA" id="ARBA00023125"/>
    </source>
</evidence>
<dbReference type="FunFam" id="3.40.190.290:FF:000001">
    <property type="entry name" value="Transcriptional regulator, LysR family"/>
    <property type="match status" value="1"/>
</dbReference>
<evidence type="ECO:0000259" key="6">
    <source>
        <dbReference type="PROSITE" id="PS50931"/>
    </source>
</evidence>
<feature type="domain" description="HTH lysR-type" evidence="6">
    <location>
        <begin position="2"/>
        <end position="59"/>
    </location>
</feature>
<comment type="similarity">
    <text evidence="1">Belongs to the LysR transcriptional regulatory family.</text>
</comment>
<proteinExistence type="inferred from homology"/>
<name>A0A2P7SE11_9HYPH</name>
<dbReference type="RefSeq" id="WP_106772277.1">
    <property type="nucleotide sequence ID" value="NZ_PXYK01000009.1"/>
</dbReference>
<dbReference type="InterPro" id="IPR005119">
    <property type="entry name" value="LysR_subst-bd"/>
</dbReference>
<feature type="region of interest" description="Disordered" evidence="5">
    <location>
        <begin position="298"/>
        <end position="322"/>
    </location>
</feature>
<dbReference type="Pfam" id="PF00126">
    <property type="entry name" value="HTH_1"/>
    <property type="match status" value="1"/>
</dbReference>
<sequence length="322" mass="34109">MLDLNDIMVFVRVVEAGSFTAAARLLGMPKTTVSRRVAALEREVGVRLIQRTTRSLTVTDAGRLYYERSSEALRTIEDANLRLAEARAEPSGTLRISAPVGFGGSFLTGTVTDFLARHPKARVELLLTDDQLNLVEHGIDLAFRTGLLPDSTLVARKLGSTHRILCASPGYLARHGVPALPADLARHDCVIAGSSTSGAHWLLEGPHGQETVTVSGRFAANEMQAVFAAAVAGCGIAQLPHRMVGAPISDGRLRRVLDDYTTPAGGLHAVYPSSRHLSPLVKAFIELAADRIGAAGTGEDAKAGHSALDGFPAPGRGRTVKT</sequence>
<dbReference type="AlphaFoldDB" id="A0A2P7SE11"/>
<evidence type="ECO:0000256" key="1">
    <source>
        <dbReference type="ARBA" id="ARBA00009437"/>
    </source>
</evidence>
<evidence type="ECO:0000313" key="7">
    <source>
        <dbReference type="EMBL" id="PSJ60541.1"/>
    </source>
</evidence>
<reference evidence="7 8" key="1">
    <citation type="submission" date="2018-03" db="EMBL/GenBank/DDBJ databases">
        <title>The draft genome of Mesorhizobium sp. 6GN-30.</title>
        <authorList>
            <person name="Liu L."/>
            <person name="Li L."/>
            <person name="Wang T."/>
            <person name="Zhang X."/>
            <person name="Liang L."/>
        </authorList>
    </citation>
    <scope>NUCLEOTIDE SEQUENCE [LARGE SCALE GENOMIC DNA]</scope>
    <source>
        <strain evidence="7 8">6GN30</strain>
    </source>
</reference>
<gene>
    <name evidence="7" type="ORF">C7I84_11225</name>
</gene>
<dbReference type="GO" id="GO:0003700">
    <property type="term" value="F:DNA-binding transcription factor activity"/>
    <property type="evidence" value="ECO:0007669"/>
    <property type="project" value="InterPro"/>
</dbReference>
<dbReference type="OrthoDB" id="9786526at2"/>
<dbReference type="PANTHER" id="PTHR30537">
    <property type="entry name" value="HTH-TYPE TRANSCRIPTIONAL REGULATOR"/>
    <property type="match status" value="1"/>
</dbReference>
<dbReference type="Pfam" id="PF03466">
    <property type="entry name" value="LysR_substrate"/>
    <property type="match status" value="1"/>
</dbReference>
<dbReference type="Gene3D" id="3.40.190.290">
    <property type="match status" value="1"/>
</dbReference>
<dbReference type="EMBL" id="PXYK01000009">
    <property type="protein sequence ID" value="PSJ60541.1"/>
    <property type="molecule type" value="Genomic_DNA"/>
</dbReference>
<accession>A0A2P7SE11</accession>
<dbReference type="GO" id="GO:0043565">
    <property type="term" value="F:sequence-specific DNA binding"/>
    <property type="evidence" value="ECO:0007669"/>
    <property type="project" value="TreeGrafter"/>
</dbReference>
<keyword evidence="8" id="KW-1185">Reference proteome</keyword>
<dbReference type="PANTHER" id="PTHR30537:SF5">
    <property type="entry name" value="HTH-TYPE TRANSCRIPTIONAL ACTIVATOR TTDR-RELATED"/>
    <property type="match status" value="1"/>
</dbReference>
<keyword evidence="4" id="KW-0804">Transcription</keyword>
<dbReference type="SUPFAM" id="SSF46785">
    <property type="entry name" value="Winged helix' DNA-binding domain"/>
    <property type="match status" value="1"/>
</dbReference>
<dbReference type="InterPro" id="IPR000847">
    <property type="entry name" value="LysR_HTH_N"/>
</dbReference>
<keyword evidence="2" id="KW-0805">Transcription regulation</keyword>
<dbReference type="FunFam" id="1.10.10.10:FF:000001">
    <property type="entry name" value="LysR family transcriptional regulator"/>
    <property type="match status" value="1"/>
</dbReference>
<dbReference type="SUPFAM" id="SSF53850">
    <property type="entry name" value="Periplasmic binding protein-like II"/>
    <property type="match status" value="1"/>
</dbReference>
<evidence type="ECO:0000256" key="2">
    <source>
        <dbReference type="ARBA" id="ARBA00023015"/>
    </source>
</evidence>
<dbReference type="GO" id="GO:0006351">
    <property type="term" value="P:DNA-templated transcription"/>
    <property type="evidence" value="ECO:0007669"/>
    <property type="project" value="TreeGrafter"/>
</dbReference>
<dbReference type="InterPro" id="IPR058163">
    <property type="entry name" value="LysR-type_TF_proteobact-type"/>
</dbReference>
<dbReference type="Gene3D" id="1.10.10.10">
    <property type="entry name" value="Winged helix-like DNA-binding domain superfamily/Winged helix DNA-binding domain"/>
    <property type="match status" value="1"/>
</dbReference>
<organism evidence="7 8">
    <name type="scientific">Kumtagia ephedrae</name>
    <dbReference type="NCBI Taxonomy" id="2116701"/>
    <lineage>
        <taxon>Bacteria</taxon>
        <taxon>Pseudomonadati</taxon>
        <taxon>Pseudomonadota</taxon>
        <taxon>Alphaproteobacteria</taxon>
        <taxon>Hyphomicrobiales</taxon>
        <taxon>Phyllobacteriaceae</taxon>
        <taxon>Kumtagia</taxon>
    </lineage>
</organism>
<protein>
    <submittedName>
        <fullName evidence="7">LysR family transcriptional regulator</fullName>
    </submittedName>
</protein>
<dbReference type="Proteomes" id="UP000241229">
    <property type="component" value="Unassembled WGS sequence"/>
</dbReference>